<dbReference type="EMBL" id="CP028901">
    <property type="protein sequence ID" value="AWB33170.1"/>
    <property type="molecule type" value="Genomic_DNA"/>
</dbReference>
<accession>A0A2R4XH89</accession>
<reference evidence="1 2" key="1">
    <citation type="submission" date="2018-04" db="EMBL/GenBank/DDBJ databases">
        <title>Bordetella sp. HZ20 isolated from seawater.</title>
        <authorList>
            <person name="Sun C."/>
        </authorList>
    </citation>
    <scope>NUCLEOTIDE SEQUENCE [LARGE SCALE GENOMIC DNA]</scope>
    <source>
        <strain evidence="1 2">HZ20</strain>
    </source>
</reference>
<name>A0A2R4XH89_9BURK</name>
<gene>
    <name evidence="1" type="ORF">DBV39_04975</name>
</gene>
<keyword evidence="2" id="KW-1185">Reference proteome</keyword>
<evidence type="ECO:0000313" key="1">
    <source>
        <dbReference type="EMBL" id="AWB33170.1"/>
    </source>
</evidence>
<evidence type="ECO:0000313" key="2">
    <source>
        <dbReference type="Proteomes" id="UP000244571"/>
    </source>
</evidence>
<dbReference type="Proteomes" id="UP000244571">
    <property type="component" value="Chromosome"/>
</dbReference>
<proteinExistence type="predicted"/>
<organism evidence="1 2">
    <name type="scientific">Orrella marina</name>
    <dbReference type="NCBI Taxonomy" id="2163011"/>
    <lineage>
        <taxon>Bacteria</taxon>
        <taxon>Pseudomonadati</taxon>
        <taxon>Pseudomonadota</taxon>
        <taxon>Betaproteobacteria</taxon>
        <taxon>Burkholderiales</taxon>
        <taxon>Alcaligenaceae</taxon>
        <taxon>Orrella</taxon>
    </lineage>
</organism>
<dbReference type="AlphaFoldDB" id="A0A2R4XH89"/>
<protein>
    <submittedName>
        <fullName evidence="1">Uncharacterized protein</fullName>
    </submittedName>
</protein>
<dbReference type="KEGG" id="boz:DBV39_04975"/>
<sequence length="65" mass="7148">MGACKDLSGLTYTSDQKPDTHLINMPMVMRARFGSRCPECHRMVPGHALRSAQVKAAAMVTSDRN</sequence>